<dbReference type="PANTHER" id="PTHR24322:SF736">
    <property type="entry name" value="RETINOL DEHYDROGENASE 10"/>
    <property type="match status" value="1"/>
</dbReference>
<organism evidence="6 7">
    <name type="scientific">Mizuhopecten yessoensis</name>
    <name type="common">Japanese scallop</name>
    <name type="synonym">Patinopecten yessoensis</name>
    <dbReference type="NCBI Taxonomy" id="6573"/>
    <lineage>
        <taxon>Eukaryota</taxon>
        <taxon>Metazoa</taxon>
        <taxon>Spiralia</taxon>
        <taxon>Lophotrochozoa</taxon>
        <taxon>Mollusca</taxon>
        <taxon>Bivalvia</taxon>
        <taxon>Autobranchia</taxon>
        <taxon>Pteriomorphia</taxon>
        <taxon>Pectinida</taxon>
        <taxon>Pectinoidea</taxon>
        <taxon>Pectinidae</taxon>
        <taxon>Mizuhopecten</taxon>
    </lineage>
</organism>
<dbReference type="InterPro" id="IPR020904">
    <property type="entry name" value="Sc_DH/Rdtase_CS"/>
</dbReference>
<gene>
    <name evidence="6" type="ORF">KP79_PYT23483</name>
</gene>
<dbReference type="PANTHER" id="PTHR24322">
    <property type="entry name" value="PKSB"/>
    <property type="match status" value="1"/>
</dbReference>
<dbReference type="AlphaFoldDB" id="A0A210QMW3"/>
<dbReference type="InterPro" id="IPR036291">
    <property type="entry name" value="NAD(P)-bd_dom_sf"/>
</dbReference>
<protein>
    <submittedName>
        <fullName evidence="6">Epidermal retinol dehydrogenase 2</fullName>
    </submittedName>
</protein>
<feature type="region of interest" description="Disordered" evidence="5">
    <location>
        <begin position="322"/>
        <end position="349"/>
    </location>
</feature>
<feature type="compositionally biased region" description="Low complexity" evidence="5">
    <location>
        <begin position="327"/>
        <end position="342"/>
    </location>
</feature>
<keyword evidence="3" id="KW-0520">NAD</keyword>
<dbReference type="InterPro" id="IPR002347">
    <property type="entry name" value="SDR_fam"/>
</dbReference>
<evidence type="ECO:0000256" key="3">
    <source>
        <dbReference type="ARBA" id="ARBA00023027"/>
    </source>
</evidence>
<dbReference type="PROSITE" id="PS00061">
    <property type="entry name" value="ADH_SHORT"/>
    <property type="match status" value="1"/>
</dbReference>
<evidence type="ECO:0000313" key="6">
    <source>
        <dbReference type="EMBL" id="OWF50063.1"/>
    </source>
</evidence>
<evidence type="ECO:0000256" key="1">
    <source>
        <dbReference type="ARBA" id="ARBA00006484"/>
    </source>
</evidence>
<dbReference type="OrthoDB" id="10253736at2759"/>
<evidence type="ECO:0000256" key="4">
    <source>
        <dbReference type="RuleBase" id="RU000363"/>
    </source>
</evidence>
<dbReference type="GO" id="GO:0005811">
    <property type="term" value="C:lipid droplet"/>
    <property type="evidence" value="ECO:0007669"/>
    <property type="project" value="TreeGrafter"/>
</dbReference>
<reference evidence="6 7" key="1">
    <citation type="journal article" date="2017" name="Nat. Ecol. Evol.">
        <title>Scallop genome provides insights into evolution of bilaterian karyotype and development.</title>
        <authorList>
            <person name="Wang S."/>
            <person name="Zhang J."/>
            <person name="Jiao W."/>
            <person name="Li J."/>
            <person name="Xun X."/>
            <person name="Sun Y."/>
            <person name="Guo X."/>
            <person name="Huan P."/>
            <person name="Dong B."/>
            <person name="Zhang L."/>
            <person name="Hu X."/>
            <person name="Sun X."/>
            <person name="Wang J."/>
            <person name="Zhao C."/>
            <person name="Wang Y."/>
            <person name="Wang D."/>
            <person name="Huang X."/>
            <person name="Wang R."/>
            <person name="Lv J."/>
            <person name="Li Y."/>
            <person name="Zhang Z."/>
            <person name="Liu B."/>
            <person name="Lu W."/>
            <person name="Hui Y."/>
            <person name="Liang J."/>
            <person name="Zhou Z."/>
            <person name="Hou R."/>
            <person name="Li X."/>
            <person name="Liu Y."/>
            <person name="Li H."/>
            <person name="Ning X."/>
            <person name="Lin Y."/>
            <person name="Zhao L."/>
            <person name="Xing Q."/>
            <person name="Dou J."/>
            <person name="Li Y."/>
            <person name="Mao J."/>
            <person name="Guo H."/>
            <person name="Dou H."/>
            <person name="Li T."/>
            <person name="Mu C."/>
            <person name="Jiang W."/>
            <person name="Fu Q."/>
            <person name="Fu X."/>
            <person name="Miao Y."/>
            <person name="Liu J."/>
            <person name="Yu Q."/>
            <person name="Li R."/>
            <person name="Liao H."/>
            <person name="Li X."/>
            <person name="Kong Y."/>
            <person name="Jiang Z."/>
            <person name="Chourrout D."/>
            <person name="Li R."/>
            <person name="Bao Z."/>
        </authorList>
    </citation>
    <scope>NUCLEOTIDE SEQUENCE [LARGE SCALE GENOMIC DNA]</scope>
    <source>
        <strain evidence="6 7">PY_sf001</strain>
    </source>
</reference>
<comment type="caution">
    <text evidence="6">The sequence shown here is derived from an EMBL/GenBank/DDBJ whole genome shotgun (WGS) entry which is preliminary data.</text>
</comment>
<dbReference type="Proteomes" id="UP000242188">
    <property type="component" value="Unassembled WGS sequence"/>
</dbReference>
<dbReference type="EMBL" id="NEDP02002776">
    <property type="protein sequence ID" value="OWF50063.1"/>
    <property type="molecule type" value="Genomic_DNA"/>
</dbReference>
<dbReference type="Pfam" id="PF00106">
    <property type="entry name" value="adh_short"/>
    <property type="match status" value="1"/>
</dbReference>
<dbReference type="PRINTS" id="PR00080">
    <property type="entry name" value="SDRFAMILY"/>
</dbReference>
<dbReference type="FunFam" id="3.40.50.720:FF:000202">
    <property type="entry name" value="Short-chain dehydrogenase/reductase family 16C member 6"/>
    <property type="match status" value="1"/>
</dbReference>
<accession>A0A210QMW3</accession>
<dbReference type="STRING" id="6573.A0A210QMW3"/>
<sequence>MERKAAKMDSTADDSFESETVLSILKDLMTCMKDVVVALLVSTWRFFISPPRKCVKNEIVLITGSGSGIGRQLAEEFAKLGAILVLWDIQENTNLETADLVRQAGAKCYCYICDVGNRDDVYRTAKRVKQEVGDVTILVNNAGVVSGKKLIDIPDHQIEKTINVNLLAHFWTVKSFLPTMMRRNRGHVVTVGSSTGLVGLNKLTDYSTSKFGVVGFSEVLHYEVIYGGYDGVNTTLICPSFVNTGLFHGCKMKFPWLLPALETQKTVDRMMQAILTNQKMLCIPRSVYFLATLKMILPVDAFIEVKKFFGAAAFMDTYVGRDKKSDSPTSGTNGTNGFNTDNKQNVTDS</sequence>
<evidence type="ECO:0000256" key="2">
    <source>
        <dbReference type="ARBA" id="ARBA00023002"/>
    </source>
</evidence>
<evidence type="ECO:0000313" key="7">
    <source>
        <dbReference type="Proteomes" id="UP000242188"/>
    </source>
</evidence>
<keyword evidence="2" id="KW-0560">Oxidoreductase</keyword>
<proteinExistence type="inferred from homology"/>
<dbReference type="CDD" id="cd05339">
    <property type="entry name" value="17beta-HSDXI-like_SDR_c"/>
    <property type="match status" value="1"/>
</dbReference>
<name>A0A210QMW3_MIZYE</name>
<dbReference type="SUPFAM" id="SSF51735">
    <property type="entry name" value="NAD(P)-binding Rossmann-fold domains"/>
    <property type="match status" value="1"/>
</dbReference>
<keyword evidence="7" id="KW-1185">Reference proteome</keyword>
<comment type="similarity">
    <text evidence="1 4">Belongs to the short-chain dehydrogenases/reductases (SDR) family.</text>
</comment>
<dbReference type="PRINTS" id="PR00081">
    <property type="entry name" value="GDHRDH"/>
</dbReference>
<dbReference type="GO" id="GO:0016616">
    <property type="term" value="F:oxidoreductase activity, acting on the CH-OH group of donors, NAD or NADP as acceptor"/>
    <property type="evidence" value="ECO:0007669"/>
    <property type="project" value="TreeGrafter"/>
</dbReference>
<dbReference type="Gene3D" id="3.40.50.720">
    <property type="entry name" value="NAD(P)-binding Rossmann-like Domain"/>
    <property type="match status" value="1"/>
</dbReference>
<evidence type="ECO:0000256" key="5">
    <source>
        <dbReference type="SAM" id="MobiDB-lite"/>
    </source>
</evidence>